<accession>A0ABQ6KCA8</accession>
<dbReference type="InterPro" id="IPR012951">
    <property type="entry name" value="BBE"/>
</dbReference>
<proteinExistence type="inferred from homology"/>
<dbReference type="InterPro" id="IPR006094">
    <property type="entry name" value="Oxid_FAD_bind_N"/>
</dbReference>
<evidence type="ECO:0000256" key="4">
    <source>
        <dbReference type="ARBA" id="ARBA00023002"/>
    </source>
</evidence>
<comment type="similarity">
    <text evidence="1">Belongs to the oxygen-dependent FAD-linked oxidoreductase family.</text>
</comment>
<evidence type="ECO:0000313" key="7">
    <source>
        <dbReference type="EMBL" id="GMG42399.1"/>
    </source>
</evidence>
<dbReference type="Pfam" id="PF01565">
    <property type="entry name" value="FAD_binding_4"/>
    <property type="match status" value="1"/>
</dbReference>
<dbReference type="Proteomes" id="UP001165189">
    <property type="component" value="Unassembled WGS sequence"/>
</dbReference>
<keyword evidence="8" id="KW-1185">Reference proteome</keyword>
<evidence type="ECO:0000256" key="2">
    <source>
        <dbReference type="ARBA" id="ARBA00022630"/>
    </source>
</evidence>
<dbReference type="PANTHER" id="PTHR42973:SF13">
    <property type="entry name" value="FAD-BINDING PCMH-TYPE DOMAIN-CONTAINING PROTEIN"/>
    <property type="match status" value="1"/>
</dbReference>
<keyword evidence="4" id="KW-0560">Oxidoreductase</keyword>
<evidence type="ECO:0000256" key="1">
    <source>
        <dbReference type="ARBA" id="ARBA00005466"/>
    </source>
</evidence>
<gene>
    <name evidence="7" type="ORF">Aory05_000152900</name>
</gene>
<dbReference type="InterPro" id="IPR016169">
    <property type="entry name" value="FAD-bd_PCMH_sub2"/>
</dbReference>
<keyword evidence="3" id="KW-0274">FAD</keyword>
<dbReference type="SUPFAM" id="SSF56176">
    <property type="entry name" value="FAD-binding/transporter-associated domain-like"/>
    <property type="match status" value="1"/>
</dbReference>
<reference evidence="7" key="1">
    <citation type="submission" date="2023-04" db="EMBL/GenBank/DDBJ databases">
        <title>Aspergillus oryzae var. brunneus NBRC 4377.</title>
        <authorList>
            <person name="Ichikawa N."/>
            <person name="Sato H."/>
            <person name="Tonouchi N."/>
        </authorList>
    </citation>
    <scope>NUCLEOTIDE SEQUENCE</scope>
    <source>
        <strain evidence="7">NBRC 4377</strain>
    </source>
</reference>
<protein>
    <submittedName>
        <fullName evidence="7">Unnamed protein product</fullName>
    </submittedName>
</protein>
<feature type="signal peptide" evidence="5">
    <location>
        <begin position="1"/>
        <end position="22"/>
    </location>
</feature>
<keyword evidence="2" id="KW-0285">Flavoprotein</keyword>
<dbReference type="EMBL" id="BSYB01000005">
    <property type="protein sequence ID" value="GMG42399.1"/>
    <property type="molecule type" value="Genomic_DNA"/>
</dbReference>
<comment type="caution">
    <text evidence="7">The sequence shown here is derived from an EMBL/GenBank/DDBJ whole genome shotgun (WGS) entry which is preliminary data.</text>
</comment>
<dbReference type="PANTHER" id="PTHR42973">
    <property type="entry name" value="BINDING OXIDOREDUCTASE, PUTATIVE (AFU_ORTHOLOGUE AFUA_1G17690)-RELATED"/>
    <property type="match status" value="1"/>
</dbReference>
<keyword evidence="5" id="KW-0732">Signal</keyword>
<feature type="chain" id="PRO_5046889759" evidence="5">
    <location>
        <begin position="23"/>
        <end position="287"/>
    </location>
</feature>
<feature type="domain" description="FAD-binding PCMH-type" evidence="6">
    <location>
        <begin position="31"/>
        <end position="263"/>
    </location>
</feature>
<name>A0ABQ6KCA8_ASPOZ</name>
<evidence type="ECO:0000313" key="8">
    <source>
        <dbReference type="Proteomes" id="UP001165189"/>
    </source>
</evidence>
<evidence type="ECO:0000259" key="6">
    <source>
        <dbReference type="PROSITE" id="PS51387"/>
    </source>
</evidence>
<dbReference type="PROSITE" id="PS51387">
    <property type="entry name" value="FAD_PCMH"/>
    <property type="match status" value="1"/>
</dbReference>
<sequence>MAGISPAFITAFLSVGPAIALGTAVVNQGNASVVPECVQAPSSTEDVATILGVIIDTSCRFAVKGGGHARNPDDSVSAGGVTIDMQKMRSVEVSPDQKTAKVGSGHVLLSLYEGLEKYNLTTLGGRVADVGLGGYLLGGGFSHLSPNYGYDQERDDFTLAVSQEYSLPILSPAPFEQLNQIPFEHSTVRLDRTSRFIALLTVLWENADDDDRMNAFAQVWVKKSTATTKDTGKHHPWLYINYASTDQDPFLSYGEANLQKLRRIQREIDPQGVFTSEGLCRGYFKLQ</sequence>
<dbReference type="InterPro" id="IPR016166">
    <property type="entry name" value="FAD-bd_PCMH"/>
</dbReference>
<dbReference type="InterPro" id="IPR050416">
    <property type="entry name" value="FAD-linked_Oxidoreductase"/>
</dbReference>
<evidence type="ECO:0000256" key="5">
    <source>
        <dbReference type="SAM" id="SignalP"/>
    </source>
</evidence>
<dbReference type="InterPro" id="IPR036318">
    <property type="entry name" value="FAD-bd_PCMH-like_sf"/>
</dbReference>
<dbReference type="Pfam" id="PF08031">
    <property type="entry name" value="BBE"/>
    <property type="match status" value="1"/>
</dbReference>
<evidence type="ECO:0000256" key="3">
    <source>
        <dbReference type="ARBA" id="ARBA00022827"/>
    </source>
</evidence>
<dbReference type="Gene3D" id="3.30.465.10">
    <property type="match status" value="2"/>
</dbReference>
<organism evidence="7 8">
    <name type="scientific">Aspergillus oryzae var. brunneus</name>
    <dbReference type="NCBI Taxonomy" id="332754"/>
    <lineage>
        <taxon>Eukaryota</taxon>
        <taxon>Fungi</taxon>
        <taxon>Dikarya</taxon>
        <taxon>Ascomycota</taxon>
        <taxon>Pezizomycotina</taxon>
        <taxon>Eurotiomycetes</taxon>
        <taxon>Eurotiomycetidae</taxon>
        <taxon>Eurotiales</taxon>
        <taxon>Aspergillaceae</taxon>
        <taxon>Aspergillus</taxon>
        <taxon>Aspergillus subgen. Circumdati</taxon>
    </lineage>
</organism>
<dbReference type="Gene3D" id="3.40.462.20">
    <property type="match status" value="1"/>
</dbReference>